<sequence length="420" mass="46984">MLTPFLSLFSFVYSHLLHPIYRTTRRSIMFVFRAEDLPKDPVFPADLKQLGYFINDQDQIKKISNPEEDFVFKINTNDRYNEMQKEAMNTCIRQIVISRLLNLGLETLRLPIGAAANSQHVPILTSPAFQYQPRLIVVFGDPTQDLGIWAYRVISKKGINIGSAVNFATAVVGDSSSSPMGSEYQTANTNVANSSKNQDQKQSQDNWSNSRTGTGLILTNPGQLVWHCGKEQAISLPMWHALPRRSAVEPPMRMTFRNKIPGNETWQDHITYVFEEVLGKLAAPDVKIDVIGLAEGGLGAVRYLAEHWPTWQSRISSICLTNPLHDTNHLHPPEFATFMSTRSRAYLLSEKPLSTPVAGRYEFGCNCYSAGEALDVESIMPRAWGGMLKWLDVMFENSALEEVEVIVAEDGEGEGDVVAS</sequence>
<reference evidence="4" key="1">
    <citation type="journal article" date="2015" name="PLoS Genet.">
        <title>The dynamic genome and transcriptome of the human fungal pathogen Blastomyces and close relative Emmonsia.</title>
        <authorList>
            <person name="Munoz J.F."/>
            <person name="Gauthier G.M."/>
            <person name="Desjardins C.A."/>
            <person name="Gallo J.E."/>
            <person name="Holder J."/>
            <person name="Sullivan T.D."/>
            <person name="Marty A.J."/>
            <person name="Carmen J.C."/>
            <person name="Chen Z."/>
            <person name="Ding L."/>
            <person name="Gujja S."/>
            <person name="Magrini V."/>
            <person name="Misas E."/>
            <person name="Mitreva M."/>
            <person name="Priest M."/>
            <person name="Saif S."/>
            <person name="Whiston E.A."/>
            <person name="Young S."/>
            <person name="Zeng Q."/>
            <person name="Goldman W.E."/>
            <person name="Mardis E.R."/>
            <person name="Taylor J.W."/>
            <person name="McEwen J.G."/>
            <person name="Clay O.K."/>
            <person name="Klein B.S."/>
            <person name="Cuomo C.A."/>
        </authorList>
    </citation>
    <scope>NUCLEOTIDE SEQUENCE [LARGE SCALE GENOMIC DNA]</scope>
    <source>
        <strain evidence="4">ER-3 / ATCC MYA-2586</strain>
    </source>
</reference>
<accession>A0ABX2W119</accession>
<dbReference type="GeneID" id="69030518"/>
<feature type="compositionally biased region" description="Polar residues" evidence="1">
    <location>
        <begin position="175"/>
        <end position="192"/>
    </location>
</feature>
<feature type="region of interest" description="Disordered" evidence="1">
    <location>
        <begin position="175"/>
        <end position="213"/>
    </location>
</feature>
<evidence type="ECO:0000313" key="4">
    <source>
        <dbReference type="Proteomes" id="UP000002039"/>
    </source>
</evidence>
<dbReference type="PANTHER" id="PTHR21357:SF4">
    <property type="entry name" value="FAM172 FAMILY PROTEIN HOMOLOG CG10038"/>
    <property type="match status" value="1"/>
</dbReference>
<proteinExistence type="predicted"/>
<keyword evidence="4" id="KW-1185">Reference proteome</keyword>
<name>A0ABX2W119_AJEDR</name>
<feature type="domain" description="Arb2" evidence="2">
    <location>
        <begin position="43"/>
        <end position="353"/>
    </location>
</feature>
<dbReference type="InterPro" id="IPR048263">
    <property type="entry name" value="Arb2"/>
</dbReference>
<feature type="compositionally biased region" description="Low complexity" evidence="1">
    <location>
        <begin position="193"/>
        <end position="210"/>
    </location>
</feature>
<gene>
    <name evidence="3" type="ORF">BDCG_09049</name>
</gene>
<evidence type="ECO:0000256" key="1">
    <source>
        <dbReference type="SAM" id="MobiDB-lite"/>
    </source>
</evidence>
<evidence type="ECO:0000313" key="3">
    <source>
        <dbReference type="EMBL" id="OAT03073.1"/>
    </source>
</evidence>
<evidence type="ECO:0000259" key="2">
    <source>
        <dbReference type="Pfam" id="PF22749"/>
    </source>
</evidence>
<dbReference type="PANTHER" id="PTHR21357">
    <property type="entry name" value="FAM172 FAMILY PROTEIN HOMOLOG CG10038"/>
    <property type="match status" value="1"/>
</dbReference>
<dbReference type="RefSeq" id="XP_045282800.1">
    <property type="nucleotide sequence ID" value="XM_045424828.1"/>
</dbReference>
<organism evidence="3 4">
    <name type="scientific">Ajellomyces dermatitidis (strain ER-3 / ATCC MYA-2586)</name>
    <name type="common">Blastomyces dermatitidis</name>
    <dbReference type="NCBI Taxonomy" id="559297"/>
    <lineage>
        <taxon>Eukaryota</taxon>
        <taxon>Fungi</taxon>
        <taxon>Dikarya</taxon>
        <taxon>Ascomycota</taxon>
        <taxon>Pezizomycotina</taxon>
        <taxon>Eurotiomycetes</taxon>
        <taxon>Eurotiomycetidae</taxon>
        <taxon>Onygenales</taxon>
        <taxon>Ajellomycetaceae</taxon>
        <taxon>Blastomyces</taxon>
    </lineage>
</organism>
<dbReference type="InterPro" id="IPR053858">
    <property type="entry name" value="Arb2_dom"/>
</dbReference>
<dbReference type="Proteomes" id="UP000002039">
    <property type="component" value="Unassembled WGS sequence"/>
</dbReference>
<protein>
    <recommendedName>
        <fullName evidence="2">Arb2 domain-containing protein</fullName>
    </recommendedName>
</protein>
<dbReference type="Pfam" id="PF22749">
    <property type="entry name" value="Arb2"/>
    <property type="match status" value="1"/>
</dbReference>
<dbReference type="EMBL" id="EQ999985">
    <property type="protein sequence ID" value="OAT03073.1"/>
    <property type="molecule type" value="Genomic_DNA"/>
</dbReference>